<feature type="region of interest" description="Disordered" evidence="1">
    <location>
        <begin position="1"/>
        <end position="27"/>
    </location>
</feature>
<accession>A0ABD0YVZ4</accession>
<proteinExistence type="predicted"/>
<evidence type="ECO:0000313" key="3">
    <source>
        <dbReference type="Proteomes" id="UP001558652"/>
    </source>
</evidence>
<dbReference type="AlphaFoldDB" id="A0ABD0YVZ4"/>
<protein>
    <submittedName>
        <fullName evidence="2">Uncharacterized protein</fullName>
    </submittedName>
</protein>
<dbReference type="Proteomes" id="UP001558652">
    <property type="component" value="Unassembled WGS sequence"/>
</dbReference>
<gene>
    <name evidence="2" type="ORF">AAG570_000056</name>
</gene>
<organism evidence="2 3">
    <name type="scientific">Ranatra chinensis</name>
    <dbReference type="NCBI Taxonomy" id="642074"/>
    <lineage>
        <taxon>Eukaryota</taxon>
        <taxon>Metazoa</taxon>
        <taxon>Ecdysozoa</taxon>
        <taxon>Arthropoda</taxon>
        <taxon>Hexapoda</taxon>
        <taxon>Insecta</taxon>
        <taxon>Pterygota</taxon>
        <taxon>Neoptera</taxon>
        <taxon>Paraneoptera</taxon>
        <taxon>Hemiptera</taxon>
        <taxon>Heteroptera</taxon>
        <taxon>Panheteroptera</taxon>
        <taxon>Nepomorpha</taxon>
        <taxon>Nepidae</taxon>
        <taxon>Ranatrinae</taxon>
        <taxon>Ranatra</taxon>
    </lineage>
</organism>
<feature type="compositionally biased region" description="Basic and acidic residues" evidence="1">
    <location>
        <begin position="8"/>
        <end position="19"/>
    </location>
</feature>
<evidence type="ECO:0000313" key="2">
    <source>
        <dbReference type="EMBL" id="KAL1140124.1"/>
    </source>
</evidence>
<reference evidence="2 3" key="1">
    <citation type="submission" date="2024-07" db="EMBL/GenBank/DDBJ databases">
        <title>Chromosome-level genome assembly of the water stick insect Ranatra chinensis (Heteroptera: Nepidae).</title>
        <authorList>
            <person name="Liu X."/>
        </authorList>
    </citation>
    <scope>NUCLEOTIDE SEQUENCE [LARGE SCALE GENOMIC DNA]</scope>
    <source>
        <strain evidence="2">Cailab_2021Rc</strain>
        <tissue evidence="2">Muscle</tissue>
    </source>
</reference>
<evidence type="ECO:0000256" key="1">
    <source>
        <dbReference type="SAM" id="MobiDB-lite"/>
    </source>
</evidence>
<dbReference type="EMBL" id="JBFDAA010000001">
    <property type="protein sequence ID" value="KAL1140124.1"/>
    <property type="molecule type" value="Genomic_DNA"/>
</dbReference>
<comment type="caution">
    <text evidence="2">The sequence shown here is derived from an EMBL/GenBank/DDBJ whole genome shotgun (WGS) entry which is preliminary data.</text>
</comment>
<name>A0ABD0YVZ4_9HEMI</name>
<sequence length="203" mass="23014">MASKRRNKFYENKKQETTEIGRNSSQKRLQKSVERIFAVHGKNTEQCAHYSRAGAELNRAHPRATGQALPLFYGFKNSSAYRAESHASSTTVSMLKSPQNRWSPSGFNLPQFGRGRAVMRVGPAWQSSGSLLRRYKNNGRRLVAGWASDHLNAFTMSLPSQCSEVKETAEKWLGGAERIRRGHENVSARLKKRIKVDEDYVEK</sequence>
<keyword evidence="3" id="KW-1185">Reference proteome</keyword>